<comment type="similarity">
    <text evidence="3">Belongs to the DNA gyrase inhibitor YacG family.</text>
</comment>
<dbReference type="AlphaFoldDB" id="K6ZTP4"/>
<dbReference type="HAMAP" id="MF_00649">
    <property type="entry name" value="DNA_gyrase_inhibitor_YacG"/>
    <property type="match status" value="1"/>
</dbReference>
<sequence>MKVYCPSCKKTVEWADTSPFRPFCSKNCQLIDLGEWADEQKTIPCGPSKDAETSQLPDIEDIEALLSQQGDDFFNN</sequence>
<evidence type="ECO:0000313" key="4">
    <source>
        <dbReference type="EMBL" id="GAC33652.1"/>
    </source>
</evidence>
<organism evidence="4 5">
    <name type="scientific">Paraglaciecola polaris LMG 21857</name>
    <dbReference type="NCBI Taxonomy" id="1129793"/>
    <lineage>
        <taxon>Bacteria</taxon>
        <taxon>Pseudomonadati</taxon>
        <taxon>Pseudomonadota</taxon>
        <taxon>Gammaproteobacteria</taxon>
        <taxon>Alteromonadales</taxon>
        <taxon>Alteromonadaceae</taxon>
        <taxon>Paraglaciecola</taxon>
    </lineage>
</organism>
<dbReference type="InterPro" id="IPR005584">
    <property type="entry name" value="DNA_gyrase_inhibitor_YacG"/>
</dbReference>
<dbReference type="GO" id="GO:0008657">
    <property type="term" value="F:DNA topoisomerase type II (double strand cut, ATP-hydrolyzing) inhibitor activity"/>
    <property type="evidence" value="ECO:0007669"/>
    <property type="project" value="UniProtKB-UniRule"/>
</dbReference>
<keyword evidence="1 3" id="KW-0479">Metal-binding</keyword>
<feature type="binding site" evidence="3">
    <location>
        <position position="5"/>
    </location>
    <ligand>
        <name>Zn(2+)</name>
        <dbReference type="ChEBI" id="CHEBI:29105"/>
    </ligand>
</feature>
<dbReference type="RefSeq" id="WP_007105428.1">
    <property type="nucleotide sequence ID" value="NZ_BAER01000068.1"/>
</dbReference>
<dbReference type="Pfam" id="PF03884">
    <property type="entry name" value="YacG"/>
    <property type="match status" value="1"/>
</dbReference>
<evidence type="ECO:0000256" key="3">
    <source>
        <dbReference type="HAMAP-Rule" id="MF_00649"/>
    </source>
</evidence>
<evidence type="ECO:0000256" key="2">
    <source>
        <dbReference type="ARBA" id="ARBA00022833"/>
    </source>
</evidence>
<name>K6ZTP4_9ALTE</name>
<evidence type="ECO:0000313" key="5">
    <source>
        <dbReference type="Proteomes" id="UP000006322"/>
    </source>
</evidence>
<feature type="binding site" evidence="3">
    <location>
        <position position="28"/>
    </location>
    <ligand>
        <name>Zn(2+)</name>
        <dbReference type="ChEBI" id="CHEBI:29105"/>
    </ligand>
</feature>
<dbReference type="PANTHER" id="PTHR36150">
    <property type="entry name" value="DNA GYRASE INHIBITOR YACG"/>
    <property type="match status" value="1"/>
</dbReference>
<dbReference type="NCBIfam" id="NF001638">
    <property type="entry name" value="PRK00418.1"/>
    <property type="match status" value="1"/>
</dbReference>
<dbReference type="InterPro" id="IPR013088">
    <property type="entry name" value="Znf_NHR/GATA"/>
</dbReference>
<dbReference type="GO" id="GO:0008270">
    <property type="term" value="F:zinc ion binding"/>
    <property type="evidence" value="ECO:0007669"/>
    <property type="project" value="UniProtKB-UniRule"/>
</dbReference>
<accession>K6ZTP4</accession>
<keyword evidence="5" id="KW-1185">Reference proteome</keyword>
<keyword evidence="2 3" id="KW-0862">Zinc</keyword>
<dbReference type="SUPFAM" id="SSF57716">
    <property type="entry name" value="Glucocorticoid receptor-like (DNA-binding domain)"/>
    <property type="match status" value="1"/>
</dbReference>
<comment type="cofactor">
    <cofactor evidence="3">
        <name>Zn(2+)</name>
        <dbReference type="ChEBI" id="CHEBI:29105"/>
    </cofactor>
    <text evidence="3">Binds 1 zinc ion.</text>
</comment>
<comment type="subunit">
    <text evidence="3">Interacts with GyrB.</text>
</comment>
<dbReference type="EMBL" id="BAER01000068">
    <property type="protein sequence ID" value="GAC33652.1"/>
    <property type="molecule type" value="Genomic_DNA"/>
</dbReference>
<comment type="caution">
    <text evidence="4">The sequence shown here is derived from an EMBL/GenBank/DDBJ whole genome shotgun (WGS) entry which is preliminary data.</text>
</comment>
<dbReference type="Proteomes" id="UP000006322">
    <property type="component" value="Unassembled WGS sequence"/>
</dbReference>
<gene>
    <name evidence="3" type="primary">yacG</name>
    <name evidence="4" type="ORF">GPLA_2758</name>
</gene>
<reference evidence="5" key="1">
    <citation type="journal article" date="2014" name="Environ. Microbiol.">
        <title>Comparative genomics of the marine bacterial genus Glaciecola reveals the high degree of genomic diversity and genomic characteristic for cold adaptation.</title>
        <authorList>
            <person name="Qin Q.L."/>
            <person name="Xie B.B."/>
            <person name="Yu Y."/>
            <person name="Shu Y.L."/>
            <person name="Rong J.C."/>
            <person name="Zhang Y.J."/>
            <person name="Zhao D.L."/>
            <person name="Chen X.L."/>
            <person name="Zhang X.Y."/>
            <person name="Chen B."/>
            <person name="Zhou B.C."/>
            <person name="Zhang Y.Z."/>
        </authorList>
    </citation>
    <scope>NUCLEOTIDE SEQUENCE [LARGE SCALE GENOMIC DNA]</scope>
    <source>
        <strain evidence="5">LMG 21857</strain>
    </source>
</reference>
<dbReference type="OrthoDB" id="9809663at2"/>
<dbReference type="Gene3D" id="3.30.50.10">
    <property type="entry name" value="Erythroid Transcription Factor GATA-1, subunit A"/>
    <property type="match status" value="1"/>
</dbReference>
<dbReference type="STRING" id="1129793.GPLA_2758"/>
<protein>
    <recommendedName>
        <fullName evidence="3">DNA gyrase inhibitor YacG</fullName>
    </recommendedName>
</protein>
<proteinExistence type="inferred from homology"/>
<feature type="binding site" evidence="3">
    <location>
        <position position="8"/>
    </location>
    <ligand>
        <name>Zn(2+)</name>
        <dbReference type="ChEBI" id="CHEBI:29105"/>
    </ligand>
</feature>
<comment type="function">
    <text evidence="3">Inhibits all the catalytic activities of DNA gyrase by preventing its interaction with DNA. Acts by binding directly to the C-terminal domain of GyrB, which probably disrupts DNA binding by the gyrase.</text>
</comment>
<dbReference type="PANTHER" id="PTHR36150:SF1">
    <property type="entry name" value="DNA GYRASE INHIBITOR YACG"/>
    <property type="match status" value="1"/>
</dbReference>
<feature type="binding site" evidence="3">
    <location>
        <position position="24"/>
    </location>
    <ligand>
        <name>Zn(2+)</name>
        <dbReference type="ChEBI" id="CHEBI:29105"/>
    </ligand>
</feature>
<dbReference type="GO" id="GO:0006355">
    <property type="term" value="P:regulation of DNA-templated transcription"/>
    <property type="evidence" value="ECO:0007669"/>
    <property type="project" value="InterPro"/>
</dbReference>
<evidence type="ECO:0000256" key="1">
    <source>
        <dbReference type="ARBA" id="ARBA00022723"/>
    </source>
</evidence>